<dbReference type="PANTHER" id="PTHR42840">
    <property type="entry name" value="NAD(P)-BINDING ROSSMANN-FOLD SUPERFAMILY PROTEIN-RELATED"/>
    <property type="match status" value="1"/>
</dbReference>
<proteinExistence type="predicted"/>
<dbReference type="OrthoDB" id="191874at2759"/>
<dbReference type="Gene3D" id="3.40.50.720">
    <property type="entry name" value="NAD(P)-binding Rossmann-like Domain"/>
    <property type="match status" value="1"/>
</dbReference>
<dbReference type="Gene3D" id="3.30.360.10">
    <property type="entry name" value="Dihydrodipicolinate Reductase, domain 2"/>
    <property type="match status" value="1"/>
</dbReference>
<dbReference type="InterPro" id="IPR000683">
    <property type="entry name" value="Gfo/Idh/MocA-like_OxRdtase_N"/>
</dbReference>
<feature type="chain" id="PRO_5040754468" description="Gfo/Idh/MocA-like oxidoreductase N-terminal domain-containing protein" evidence="3">
    <location>
        <begin position="33"/>
        <end position="432"/>
    </location>
</feature>
<comment type="caution">
    <text evidence="5">The sequence shown here is derived from an EMBL/GenBank/DDBJ whole genome shotgun (WGS) entry which is preliminary data.</text>
</comment>
<dbReference type="Proteomes" id="UP001165085">
    <property type="component" value="Unassembled WGS sequence"/>
</dbReference>
<keyword evidence="6" id="KW-1185">Reference proteome</keyword>
<name>A0A9W7A9V8_9STRA</name>
<reference evidence="6" key="1">
    <citation type="journal article" date="2023" name="Commun. Biol.">
        <title>Genome analysis of Parmales, the sister group of diatoms, reveals the evolutionary specialization of diatoms from phago-mixotrophs to photoautotrophs.</title>
        <authorList>
            <person name="Ban H."/>
            <person name="Sato S."/>
            <person name="Yoshikawa S."/>
            <person name="Yamada K."/>
            <person name="Nakamura Y."/>
            <person name="Ichinomiya M."/>
            <person name="Sato N."/>
            <person name="Blanc-Mathieu R."/>
            <person name="Endo H."/>
            <person name="Kuwata A."/>
            <person name="Ogata H."/>
        </authorList>
    </citation>
    <scope>NUCLEOTIDE SEQUENCE [LARGE SCALE GENOMIC DNA]</scope>
    <source>
        <strain evidence="6">NIES 3701</strain>
    </source>
</reference>
<sequence>MHSTQHSTQPPTILLFQFLCLLLSSLVSTAHAGWGKSKVESHSSPYPLTSEHFLIGILTSALVCVASLVWMVVGGGKVGGRRKVNVVLVGCGMPKKSMGWYHLTQLLKMKNVNVIAVVEPFFLGICTDVPPQFSTFMSDLSKNRGIKFVKSISDLDDFPPLTMVLLAARTSDNPLLFEQALDKGAKCIYLEKPGAPTVKELERMKNLAISRTVPCRVFLGYNKNVTRYVKEAMEFSAGVESAHLEFVHNNAYKKSELVECFTRNSEGMLKNMAIHELALLVSFFDVRVDTVFKITVDKSKSEKLTLGGITDFSKVSFQVTTLAGASATVTADRCAGTVSFANVKGGGAEGKIVKSFACPTAEETAKVEAQKKADPEIMEYFLTQSDDYDMLKTNVVRAFADGTDAGDVATIDVAIEALKLAEFATKSLMRQL</sequence>
<organism evidence="5 6">
    <name type="scientific">Triparma strigata</name>
    <dbReference type="NCBI Taxonomy" id="1606541"/>
    <lineage>
        <taxon>Eukaryota</taxon>
        <taxon>Sar</taxon>
        <taxon>Stramenopiles</taxon>
        <taxon>Ochrophyta</taxon>
        <taxon>Bolidophyceae</taxon>
        <taxon>Parmales</taxon>
        <taxon>Triparmaceae</taxon>
        <taxon>Triparma</taxon>
    </lineage>
</organism>
<evidence type="ECO:0000259" key="4">
    <source>
        <dbReference type="Pfam" id="PF01408"/>
    </source>
</evidence>
<dbReference type="PANTHER" id="PTHR42840:SF3">
    <property type="entry name" value="BINDING ROSSMANN FOLD OXIDOREDUCTASE, PUTATIVE (AFU_ORTHOLOGUE AFUA_2G10240)-RELATED"/>
    <property type="match status" value="1"/>
</dbReference>
<evidence type="ECO:0000256" key="1">
    <source>
        <dbReference type="ARBA" id="ARBA00023002"/>
    </source>
</evidence>
<dbReference type="GO" id="GO:0000166">
    <property type="term" value="F:nucleotide binding"/>
    <property type="evidence" value="ECO:0007669"/>
    <property type="project" value="InterPro"/>
</dbReference>
<dbReference type="Pfam" id="PF01408">
    <property type="entry name" value="GFO_IDH_MocA"/>
    <property type="match status" value="1"/>
</dbReference>
<keyword evidence="3" id="KW-0732">Signal</keyword>
<feature type="signal peptide" evidence="3">
    <location>
        <begin position="1"/>
        <end position="32"/>
    </location>
</feature>
<accession>A0A9W7A9V8</accession>
<evidence type="ECO:0000313" key="6">
    <source>
        <dbReference type="Proteomes" id="UP001165085"/>
    </source>
</evidence>
<evidence type="ECO:0000313" key="5">
    <source>
        <dbReference type="EMBL" id="GMH68189.1"/>
    </source>
</evidence>
<evidence type="ECO:0000256" key="3">
    <source>
        <dbReference type="SAM" id="SignalP"/>
    </source>
</evidence>
<dbReference type="SUPFAM" id="SSF51735">
    <property type="entry name" value="NAD(P)-binding Rossmann-fold domains"/>
    <property type="match status" value="1"/>
</dbReference>
<dbReference type="AlphaFoldDB" id="A0A9W7A9V8"/>
<feature type="transmembrane region" description="Helical" evidence="2">
    <location>
        <begin position="53"/>
        <end position="73"/>
    </location>
</feature>
<keyword evidence="2" id="KW-0472">Membrane</keyword>
<protein>
    <recommendedName>
        <fullName evidence="4">Gfo/Idh/MocA-like oxidoreductase N-terminal domain-containing protein</fullName>
    </recommendedName>
</protein>
<evidence type="ECO:0000256" key="2">
    <source>
        <dbReference type="SAM" id="Phobius"/>
    </source>
</evidence>
<dbReference type="GO" id="GO:0006740">
    <property type="term" value="P:NADPH regeneration"/>
    <property type="evidence" value="ECO:0007669"/>
    <property type="project" value="TreeGrafter"/>
</dbReference>
<gene>
    <name evidence="5" type="ORF">TrST_g5423</name>
</gene>
<keyword evidence="2" id="KW-0812">Transmembrane</keyword>
<keyword evidence="1" id="KW-0560">Oxidoreductase</keyword>
<dbReference type="EMBL" id="BRXY01000123">
    <property type="protein sequence ID" value="GMH68189.1"/>
    <property type="molecule type" value="Genomic_DNA"/>
</dbReference>
<dbReference type="InterPro" id="IPR036291">
    <property type="entry name" value="NAD(P)-bd_dom_sf"/>
</dbReference>
<feature type="domain" description="Gfo/Idh/MocA-like oxidoreductase N-terminal" evidence="4">
    <location>
        <begin position="85"/>
        <end position="217"/>
    </location>
</feature>
<keyword evidence="2" id="KW-1133">Transmembrane helix</keyword>
<dbReference type="GO" id="GO:0016491">
    <property type="term" value="F:oxidoreductase activity"/>
    <property type="evidence" value="ECO:0007669"/>
    <property type="project" value="UniProtKB-KW"/>
</dbReference>
<dbReference type="GO" id="GO:0005737">
    <property type="term" value="C:cytoplasm"/>
    <property type="evidence" value="ECO:0007669"/>
    <property type="project" value="TreeGrafter"/>
</dbReference>